<protein>
    <submittedName>
        <fullName evidence="1">NADH-quinone oxidoreductase subunit B</fullName>
    </submittedName>
</protein>
<dbReference type="AlphaFoldDB" id="A0A5A7R0Q2"/>
<accession>A0A5A7R0Q2</accession>
<dbReference type="EMBL" id="BKCP01009626">
    <property type="protein sequence ID" value="GER51265.1"/>
    <property type="molecule type" value="Genomic_DNA"/>
</dbReference>
<name>A0A5A7R0Q2_STRAF</name>
<evidence type="ECO:0000313" key="2">
    <source>
        <dbReference type="Proteomes" id="UP000325081"/>
    </source>
</evidence>
<keyword evidence="2" id="KW-1185">Reference proteome</keyword>
<sequence>MYLEVRIVSLFQEFNSPITNSPRNPSIEFHPATVCHSKTSDPNSCPAAEDTAKSHGKIRRFRLMQGLNPGVPIVEQVGCPARRQNNIKIIIRLENVTVGRGVILHAVQGQANQFLHHCHWIRVPQPPVHPLPDSTFLHGCSGSLHHRYPCITPTLLINFICQSLHS</sequence>
<dbReference type="Proteomes" id="UP000325081">
    <property type="component" value="Unassembled WGS sequence"/>
</dbReference>
<proteinExistence type="predicted"/>
<gene>
    <name evidence="1" type="ORF">STAS_28640</name>
</gene>
<organism evidence="1 2">
    <name type="scientific">Striga asiatica</name>
    <name type="common">Asiatic witchweed</name>
    <name type="synonym">Buchnera asiatica</name>
    <dbReference type="NCBI Taxonomy" id="4170"/>
    <lineage>
        <taxon>Eukaryota</taxon>
        <taxon>Viridiplantae</taxon>
        <taxon>Streptophyta</taxon>
        <taxon>Embryophyta</taxon>
        <taxon>Tracheophyta</taxon>
        <taxon>Spermatophyta</taxon>
        <taxon>Magnoliopsida</taxon>
        <taxon>eudicotyledons</taxon>
        <taxon>Gunneridae</taxon>
        <taxon>Pentapetalae</taxon>
        <taxon>asterids</taxon>
        <taxon>lamiids</taxon>
        <taxon>Lamiales</taxon>
        <taxon>Orobanchaceae</taxon>
        <taxon>Buchnereae</taxon>
        <taxon>Striga</taxon>
    </lineage>
</organism>
<evidence type="ECO:0000313" key="1">
    <source>
        <dbReference type="EMBL" id="GER51265.1"/>
    </source>
</evidence>
<reference evidence="2" key="1">
    <citation type="journal article" date="2019" name="Curr. Biol.">
        <title>Genome Sequence of Striga asiatica Provides Insight into the Evolution of Plant Parasitism.</title>
        <authorList>
            <person name="Yoshida S."/>
            <person name="Kim S."/>
            <person name="Wafula E.K."/>
            <person name="Tanskanen J."/>
            <person name="Kim Y.M."/>
            <person name="Honaas L."/>
            <person name="Yang Z."/>
            <person name="Spallek T."/>
            <person name="Conn C.E."/>
            <person name="Ichihashi Y."/>
            <person name="Cheong K."/>
            <person name="Cui S."/>
            <person name="Der J.P."/>
            <person name="Gundlach H."/>
            <person name="Jiao Y."/>
            <person name="Hori C."/>
            <person name="Ishida J.K."/>
            <person name="Kasahara H."/>
            <person name="Kiba T."/>
            <person name="Kim M.S."/>
            <person name="Koo N."/>
            <person name="Laohavisit A."/>
            <person name="Lee Y.H."/>
            <person name="Lumba S."/>
            <person name="McCourt P."/>
            <person name="Mortimer J.C."/>
            <person name="Mutuku J.M."/>
            <person name="Nomura T."/>
            <person name="Sasaki-Sekimoto Y."/>
            <person name="Seto Y."/>
            <person name="Wang Y."/>
            <person name="Wakatake T."/>
            <person name="Sakakibara H."/>
            <person name="Demura T."/>
            <person name="Yamaguchi S."/>
            <person name="Yoneyama K."/>
            <person name="Manabe R.I."/>
            <person name="Nelson D.C."/>
            <person name="Schulman A.H."/>
            <person name="Timko M.P."/>
            <person name="dePamphilis C.W."/>
            <person name="Choi D."/>
            <person name="Shirasu K."/>
        </authorList>
    </citation>
    <scope>NUCLEOTIDE SEQUENCE [LARGE SCALE GENOMIC DNA]</scope>
    <source>
        <strain evidence="2">cv. UVA1</strain>
    </source>
</reference>
<comment type="caution">
    <text evidence="1">The sequence shown here is derived from an EMBL/GenBank/DDBJ whole genome shotgun (WGS) entry which is preliminary data.</text>
</comment>